<feature type="domain" description="EamA" evidence="2">
    <location>
        <begin position="5"/>
        <end position="148"/>
    </location>
</feature>
<dbReference type="OrthoDB" id="369870at2"/>
<keyword evidence="1" id="KW-0812">Transmembrane</keyword>
<evidence type="ECO:0000313" key="3">
    <source>
        <dbReference type="EMBL" id="TCL63110.1"/>
    </source>
</evidence>
<dbReference type="AlphaFoldDB" id="A0A4R1RBV5"/>
<feature type="transmembrane region" description="Helical" evidence="1">
    <location>
        <begin position="155"/>
        <end position="171"/>
    </location>
</feature>
<feature type="transmembrane region" description="Helical" evidence="1">
    <location>
        <begin position="183"/>
        <end position="204"/>
    </location>
</feature>
<protein>
    <submittedName>
        <fullName evidence="3">Chloramphenicol-sensitive protein RarD</fullName>
    </submittedName>
</protein>
<dbReference type="GO" id="GO:0016020">
    <property type="term" value="C:membrane"/>
    <property type="evidence" value="ECO:0007669"/>
    <property type="project" value="InterPro"/>
</dbReference>
<feature type="domain" description="EamA" evidence="2">
    <location>
        <begin position="156"/>
        <end position="285"/>
    </location>
</feature>
<dbReference type="Proteomes" id="UP000295455">
    <property type="component" value="Unassembled WGS sequence"/>
</dbReference>
<accession>A0A4R1RBV5</accession>
<dbReference type="InterPro" id="IPR037185">
    <property type="entry name" value="EmrE-like"/>
</dbReference>
<feature type="transmembrane region" description="Helical" evidence="1">
    <location>
        <begin position="210"/>
        <end position="230"/>
    </location>
</feature>
<feature type="transmembrane region" description="Helical" evidence="1">
    <location>
        <begin position="242"/>
        <end position="262"/>
    </location>
</feature>
<feature type="transmembrane region" description="Helical" evidence="1">
    <location>
        <begin position="5"/>
        <end position="23"/>
    </location>
</feature>
<reference evidence="3 4" key="1">
    <citation type="submission" date="2019-03" db="EMBL/GenBank/DDBJ databases">
        <title>Genomic Encyclopedia of Type Strains, Phase IV (KMG-IV): sequencing the most valuable type-strain genomes for metagenomic binning, comparative biology and taxonomic classification.</title>
        <authorList>
            <person name="Goeker M."/>
        </authorList>
    </citation>
    <scope>NUCLEOTIDE SEQUENCE [LARGE SCALE GENOMIC DNA]</scope>
    <source>
        <strain evidence="3 4">DSM 18792</strain>
    </source>
</reference>
<feature type="transmembrane region" description="Helical" evidence="1">
    <location>
        <begin position="76"/>
        <end position="97"/>
    </location>
</feature>
<keyword evidence="1" id="KW-1133">Transmembrane helix</keyword>
<proteinExistence type="predicted"/>
<feature type="transmembrane region" description="Helical" evidence="1">
    <location>
        <begin position="132"/>
        <end position="149"/>
    </location>
</feature>
<dbReference type="SUPFAM" id="SSF103481">
    <property type="entry name" value="Multidrug resistance efflux transporter EmrE"/>
    <property type="match status" value="2"/>
</dbReference>
<keyword evidence="4" id="KW-1185">Reference proteome</keyword>
<feature type="transmembrane region" description="Helical" evidence="1">
    <location>
        <begin position="103"/>
        <end position="125"/>
    </location>
</feature>
<dbReference type="Pfam" id="PF00892">
    <property type="entry name" value="EamA"/>
    <property type="match status" value="2"/>
</dbReference>
<dbReference type="RefSeq" id="WP_132219164.1">
    <property type="nucleotide sequence ID" value="NZ_OX156936.1"/>
</dbReference>
<keyword evidence="1" id="KW-0472">Membrane</keyword>
<evidence type="ECO:0000256" key="1">
    <source>
        <dbReference type="SAM" id="Phobius"/>
    </source>
</evidence>
<evidence type="ECO:0000313" key="4">
    <source>
        <dbReference type="Proteomes" id="UP000295455"/>
    </source>
</evidence>
<dbReference type="InterPro" id="IPR000620">
    <property type="entry name" value="EamA_dom"/>
</dbReference>
<name>A0A4R1RBV5_9FLAO</name>
<dbReference type="PANTHER" id="PTHR22911:SF137">
    <property type="entry name" value="SOLUTE CARRIER FAMILY 35 MEMBER G2-RELATED"/>
    <property type="match status" value="1"/>
</dbReference>
<organism evidence="3 4">
    <name type="scientific">Mariniflexile fucanivorans</name>
    <dbReference type="NCBI Taxonomy" id="264023"/>
    <lineage>
        <taxon>Bacteria</taxon>
        <taxon>Pseudomonadati</taxon>
        <taxon>Bacteroidota</taxon>
        <taxon>Flavobacteriia</taxon>
        <taxon>Flavobacteriales</taxon>
        <taxon>Flavobacteriaceae</taxon>
        <taxon>Mariniflexile</taxon>
    </lineage>
</organism>
<dbReference type="EMBL" id="SLUP01000010">
    <property type="protein sequence ID" value="TCL63110.1"/>
    <property type="molecule type" value="Genomic_DNA"/>
</dbReference>
<comment type="caution">
    <text evidence="3">The sequence shown here is derived from an EMBL/GenBank/DDBJ whole genome shotgun (WGS) entry which is preliminary data.</text>
</comment>
<sequence length="303" mass="34875">MRYKYYLAVITAFSIWGFFSLVLKSLDAFPAFDILIYRAVTSVFIMLLVVVFLRPKTLRKNIQLFRTISKKNQQSIVIINLLSGLFLALNWFIFIYVMNNVSVSATSLAYLICPILTMVLAYLILKEKLFKIQWISVALSLISCLLLSLGNFMDLFYSMIIAFTYAIYLVLQRKNQEMDRFLVLTFQIGVAVVLLIPFTPSYISNIEKTTFFYAIIALIAVVFTIVPMYLNIYALKGLNSAIVGIFIYLNPIINFLLAVFYFKEHISFLQGLSFSLIAVSVIIFNIPNFRKQIKKRKATHIKI</sequence>
<feature type="transmembrane region" description="Helical" evidence="1">
    <location>
        <begin position="268"/>
        <end position="287"/>
    </location>
</feature>
<gene>
    <name evidence="3" type="ORF">EV196_11063</name>
</gene>
<dbReference type="PANTHER" id="PTHR22911">
    <property type="entry name" value="ACYL-MALONYL CONDENSING ENZYME-RELATED"/>
    <property type="match status" value="1"/>
</dbReference>
<feature type="transmembrane region" description="Helical" evidence="1">
    <location>
        <begin position="35"/>
        <end position="55"/>
    </location>
</feature>
<evidence type="ECO:0000259" key="2">
    <source>
        <dbReference type="Pfam" id="PF00892"/>
    </source>
</evidence>